<dbReference type="EMBL" id="HBGE01090871">
    <property type="protein sequence ID" value="CAD9177357.1"/>
    <property type="molecule type" value="Transcribed_RNA"/>
</dbReference>
<proteinExistence type="predicted"/>
<name>A0A7S1WN35_ALECA</name>
<protein>
    <submittedName>
        <fullName evidence="1">Uncharacterized protein</fullName>
    </submittedName>
</protein>
<reference evidence="1" key="1">
    <citation type="submission" date="2021-01" db="EMBL/GenBank/DDBJ databases">
        <authorList>
            <person name="Corre E."/>
            <person name="Pelletier E."/>
            <person name="Niang G."/>
            <person name="Scheremetjew M."/>
            <person name="Finn R."/>
            <person name="Kale V."/>
            <person name="Holt S."/>
            <person name="Cochrane G."/>
            <person name="Meng A."/>
            <person name="Brown T."/>
            <person name="Cohen L."/>
        </authorList>
    </citation>
    <scope>NUCLEOTIDE SEQUENCE</scope>
    <source>
        <strain evidence="1">OF101</strain>
    </source>
</reference>
<dbReference type="AlphaFoldDB" id="A0A7S1WN35"/>
<accession>A0A7S1WN35</accession>
<organism evidence="1">
    <name type="scientific">Alexandrium catenella</name>
    <name type="common">Red tide dinoflagellate</name>
    <name type="synonym">Gonyaulax catenella</name>
    <dbReference type="NCBI Taxonomy" id="2925"/>
    <lineage>
        <taxon>Eukaryota</taxon>
        <taxon>Sar</taxon>
        <taxon>Alveolata</taxon>
        <taxon>Dinophyceae</taxon>
        <taxon>Gonyaulacales</taxon>
        <taxon>Pyrocystaceae</taxon>
        <taxon>Alexandrium</taxon>
    </lineage>
</organism>
<sequence length="106" mass="11534">MADLSVLADAAAEAGLRRSEALEVLGSNRFGDELEKEVEHFSKDACDALGHGGFAGVIPLFVFRTTNPNSKHEEPLQLSGSVPQEDFESVLAMLENLEMQDMSPRD</sequence>
<evidence type="ECO:0000313" key="1">
    <source>
        <dbReference type="EMBL" id="CAD9177357.1"/>
    </source>
</evidence>
<gene>
    <name evidence="1" type="ORF">ACAT0790_LOCUS54126</name>
</gene>
<dbReference type="Gene3D" id="3.40.30.10">
    <property type="entry name" value="Glutaredoxin"/>
    <property type="match status" value="1"/>
</dbReference>